<keyword evidence="1" id="KW-0812">Transmembrane</keyword>
<keyword evidence="3" id="KW-1185">Reference proteome</keyword>
<dbReference type="PANTHER" id="PTHR35043:SF8">
    <property type="entry name" value="DUF4220 DOMAIN-CONTAINING PROTEIN"/>
    <property type="match status" value="1"/>
</dbReference>
<feature type="transmembrane region" description="Helical" evidence="1">
    <location>
        <begin position="20"/>
        <end position="37"/>
    </location>
</feature>
<comment type="caution">
    <text evidence="2">The sequence shown here is derived from an EMBL/GenBank/DDBJ whole genome shotgun (WGS) entry which is preliminary data.</text>
</comment>
<gene>
    <name evidence="2" type="ORF">EKO27_g9189</name>
</gene>
<evidence type="ECO:0000256" key="1">
    <source>
        <dbReference type="SAM" id="Phobius"/>
    </source>
</evidence>
<reference evidence="2 3" key="1">
    <citation type="submission" date="2018-12" db="EMBL/GenBank/DDBJ databases">
        <title>Draft genome sequence of Xylaria grammica IHI A82.</title>
        <authorList>
            <person name="Buettner E."/>
            <person name="Kellner H."/>
        </authorList>
    </citation>
    <scope>NUCLEOTIDE SEQUENCE [LARGE SCALE GENOMIC DNA]</scope>
    <source>
        <strain evidence="2 3">IHI A82</strain>
    </source>
</reference>
<feature type="transmembrane region" description="Helical" evidence="1">
    <location>
        <begin position="58"/>
        <end position="78"/>
    </location>
</feature>
<feature type="transmembrane region" description="Helical" evidence="1">
    <location>
        <begin position="183"/>
        <end position="201"/>
    </location>
</feature>
<protein>
    <submittedName>
        <fullName evidence="2">Uncharacterized protein</fullName>
    </submittedName>
</protein>
<feature type="transmembrane region" description="Helical" evidence="1">
    <location>
        <begin position="153"/>
        <end position="171"/>
    </location>
</feature>
<name>A0A439CUU6_9PEZI</name>
<evidence type="ECO:0000313" key="3">
    <source>
        <dbReference type="Proteomes" id="UP000286045"/>
    </source>
</evidence>
<feature type="transmembrane region" description="Helical" evidence="1">
    <location>
        <begin position="290"/>
        <end position="310"/>
    </location>
</feature>
<keyword evidence="1" id="KW-0472">Membrane</keyword>
<feature type="transmembrane region" description="Helical" evidence="1">
    <location>
        <begin position="379"/>
        <end position="397"/>
    </location>
</feature>
<dbReference type="Proteomes" id="UP000286045">
    <property type="component" value="Unassembled WGS sequence"/>
</dbReference>
<sequence length="423" mass="47835">MTDDGLVGWVSTPNVRGTLSIIYSCATVIITAIWTILHLNVPGKADSLMQTLSRKVRWGIFAIFAPDLLTLVAASQWVSARKSVEQMKKISDLGSWTLAHAFYANSGGLILQPKNELAFPVNAEHIYFLVSHGYIPLPKITQNEIWDKSKADWFAKGFALLQIGWIIIQSIARAVDDLSVSPLELFTLAFVSSTTMSYFFWWNKPQDVQTPTILHCEFPMSKILTDSGIQSNASYADSPLDFILDSDKVWERRPSFKRYDLERQMEADSRNRARLQRIPNDAILTKRLPLNVLAALVIPSLIHSTVHLLGWNFAYPSSIEQLLWRISAVALASVSAVSIGIIRMLDLFGYQGRYNLAWVWVNFQREEPRSGKCTKLLDLFLGFLVLFLVTARLYIIIEAIISLRNLPADVFVTVDWTDFLPHV</sequence>
<proteinExistence type="predicted"/>
<accession>A0A439CUU6</accession>
<dbReference type="EMBL" id="RYZI01000386">
    <property type="protein sequence ID" value="RWA05917.1"/>
    <property type="molecule type" value="Genomic_DNA"/>
</dbReference>
<dbReference type="PANTHER" id="PTHR35043">
    <property type="entry name" value="TRANSCRIPTION FACTOR DOMAIN-CONTAINING PROTEIN"/>
    <property type="match status" value="1"/>
</dbReference>
<evidence type="ECO:0000313" key="2">
    <source>
        <dbReference type="EMBL" id="RWA05917.1"/>
    </source>
</evidence>
<feature type="transmembrane region" description="Helical" evidence="1">
    <location>
        <begin position="322"/>
        <end position="345"/>
    </location>
</feature>
<organism evidence="2 3">
    <name type="scientific">Xylaria grammica</name>
    <dbReference type="NCBI Taxonomy" id="363999"/>
    <lineage>
        <taxon>Eukaryota</taxon>
        <taxon>Fungi</taxon>
        <taxon>Dikarya</taxon>
        <taxon>Ascomycota</taxon>
        <taxon>Pezizomycotina</taxon>
        <taxon>Sordariomycetes</taxon>
        <taxon>Xylariomycetidae</taxon>
        <taxon>Xylariales</taxon>
        <taxon>Xylariaceae</taxon>
        <taxon>Xylaria</taxon>
    </lineage>
</organism>
<keyword evidence="1" id="KW-1133">Transmembrane helix</keyword>
<dbReference type="AlphaFoldDB" id="A0A439CUU6"/>